<dbReference type="PANTHER" id="PTHR20861:SF1">
    <property type="entry name" value="HOMOSERINE KINASE"/>
    <property type="match status" value="1"/>
</dbReference>
<dbReference type="PRINTS" id="PR00958">
    <property type="entry name" value="HOMSERKINASE"/>
</dbReference>
<dbReference type="SUPFAM" id="SSF55060">
    <property type="entry name" value="GHMP Kinase, C-terminal domain"/>
    <property type="match status" value="1"/>
</dbReference>
<dbReference type="EMBL" id="LJUJ01000039">
    <property type="protein sequence ID" value="KPK62396.1"/>
    <property type="molecule type" value="Genomic_DNA"/>
</dbReference>
<keyword evidence="7" id="KW-0963">Cytoplasm</keyword>
<dbReference type="GO" id="GO:0005524">
    <property type="term" value="F:ATP binding"/>
    <property type="evidence" value="ECO:0007669"/>
    <property type="project" value="UniProtKB-UniRule"/>
</dbReference>
<dbReference type="HAMAP" id="MF_00384">
    <property type="entry name" value="Homoser_kinase"/>
    <property type="match status" value="1"/>
</dbReference>
<dbReference type="GO" id="GO:0005737">
    <property type="term" value="C:cytoplasm"/>
    <property type="evidence" value="ECO:0007669"/>
    <property type="project" value="UniProtKB-SubCell"/>
</dbReference>
<keyword evidence="5 7" id="KW-0418">Kinase</keyword>
<dbReference type="Gene3D" id="3.30.70.890">
    <property type="entry name" value="GHMP kinase, C-terminal domain"/>
    <property type="match status" value="1"/>
</dbReference>
<evidence type="ECO:0000313" key="11">
    <source>
        <dbReference type="EMBL" id="KPK62396.1"/>
    </source>
</evidence>
<dbReference type="InterPro" id="IPR020568">
    <property type="entry name" value="Ribosomal_Su5_D2-typ_SF"/>
</dbReference>
<evidence type="ECO:0000256" key="5">
    <source>
        <dbReference type="ARBA" id="ARBA00022777"/>
    </source>
</evidence>
<comment type="caution">
    <text evidence="7">Lacks conserved residue(s) required for the propagation of feature annotation.</text>
</comment>
<feature type="domain" description="GHMP kinase N-terminal" evidence="9">
    <location>
        <begin position="68"/>
        <end position="148"/>
    </location>
</feature>
<dbReference type="GO" id="GO:0004413">
    <property type="term" value="F:homoserine kinase activity"/>
    <property type="evidence" value="ECO:0007669"/>
    <property type="project" value="UniProtKB-UniRule"/>
</dbReference>
<feature type="domain" description="GHMP kinase C-terminal" evidence="10">
    <location>
        <begin position="206"/>
        <end position="282"/>
    </location>
</feature>
<dbReference type="NCBIfam" id="NF002288">
    <property type="entry name" value="PRK01212.1-4"/>
    <property type="match status" value="1"/>
</dbReference>
<evidence type="ECO:0000313" key="12">
    <source>
        <dbReference type="Proteomes" id="UP000051373"/>
    </source>
</evidence>
<evidence type="ECO:0000256" key="4">
    <source>
        <dbReference type="ARBA" id="ARBA00022741"/>
    </source>
</evidence>
<keyword evidence="3 7" id="KW-0791">Threonine biosynthesis</keyword>
<dbReference type="InterPro" id="IPR000870">
    <property type="entry name" value="Homoserine_kinase"/>
</dbReference>
<evidence type="ECO:0000259" key="9">
    <source>
        <dbReference type="Pfam" id="PF00288"/>
    </source>
</evidence>
<dbReference type="InterPro" id="IPR013750">
    <property type="entry name" value="GHMP_kinase_C_dom"/>
</dbReference>
<dbReference type="Pfam" id="PF00288">
    <property type="entry name" value="GHMP_kinases_N"/>
    <property type="match status" value="1"/>
</dbReference>
<evidence type="ECO:0000256" key="1">
    <source>
        <dbReference type="ARBA" id="ARBA00022605"/>
    </source>
</evidence>
<dbReference type="InterPro" id="IPR036554">
    <property type="entry name" value="GHMP_kinase_C_sf"/>
</dbReference>
<dbReference type="PIRSF" id="PIRSF000676">
    <property type="entry name" value="Homoser_kin"/>
    <property type="match status" value="1"/>
</dbReference>
<name>A0A0S8FSL2_UNCW3</name>
<dbReference type="AlphaFoldDB" id="A0A0S8FSL2"/>
<comment type="similarity">
    <text evidence="7">Belongs to the GHMP kinase family. Homoserine kinase subfamily.</text>
</comment>
<evidence type="ECO:0000256" key="8">
    <source>
        <dbReference type="NCBIfam" id="TIGR00191"/>
    </source>
</evidence>
<evidence type="ECO:0000256" key="6">
    <source>
        <dbReference type="ARBA" id="ARBA00022840"/>
    </source>
</evidence>
<dbReference type="InterPro" id="IPR006204">
    <property type="entry name" value="GHMP_kinase_N_dom"/>
</dbReference>
<evidence type="ECO:0000256" key="3">
    <source>
        <dbReference type="ARBA" id="ARBA00022697"/>
    </source>
</evidence>
<comment type="pathway">
    <text evidence="7">Amino-acid biosynthesis; L-threonine biosynthesis; L-threonine from L-aspartate: step 4/5.</text>
</comment>
<evidence type="ECO:0000259" key="10">
    <source>
        <dbReference type="Pfam" id="PF08544"/>
    </source>
</evidence>
<dbReference type="Pfam" id="PF08544">
    <property type="entry name" value="GHMP_kinases_C"/>
    <property type="match status" value="1"/>
</dbReference>
<dbReference type="InterPro" id="IPR014721">
    <property type="entry name" value="Ribsml_uS5_D2-typ_fold_subgr"/>
</dbReference>
<comment type="subcellular location">
    <subcellularLocation>
        <location evidence="7">Cytoplasm</location>
    </subcellularLocation>
</comment>
<reference evidence="11 12" key="1">
    <citation type="journal article" date="2015" name="Microbiome">
        <title>Genomic resolution of linkages in carbon, nitrogen, and sulfur cycling among widespread estuary sediment bacteria.</title>
        <authorList>
            <person name="Baker B.J."/>
            <person name="Lazar C.S."/>
            <person name="Teske A.P."/>
            <person name="Dick G.J."/>
        </authorList>
    </citation>
    <scope>NUCLEOTIDE SEQUENCE [LARGE SCALE GENOMIC DNA]</scope>
    <source>
        <strain evidence="11">SM23_42</strain>
    </source>
</reference>
<dbReference type="UniPathway" id="UPA00050">
    <property type="reaction ID" value="UER00064"/>
</dbReference>
<evidence type="ECO:0000256" key="2">
    <source>
        <dbReference type="ARBA" id="ARBA00022679"/>
    </source>
</evidence>
<protein>
    <recommendedName>
        <fullName evidence="7 8">Homoserine kinase</fullName>
        <shortName evidence="7">HK</shortName>
        <shortName evidence="7">HSK</shortName>
        <ecNumber evidence="7 8">2.7.1.39</ecNumber>
    </recommendedName>
</protein>
<dbReference type="GO" id="GO:0009088">
    <property type="term" value="P:threonine biosynthetic process"/>
    <property type="evidence" value="ECO:0007669"/>
    <property type="project" value="UniProtKB-UniRule"/>
</dbReference>
<keyword evidence="6 7" id="KW-0067">ATP-binding</keyword>
<comment type="function">
    <text evidence="7">Catalyzes the ATP-dependent phosphorylation of L-homoserine to L-homoserine phosphate.</text>
</comment>
<keyword evidence="4 7" id="KW-0547">Nucleotide-binding</keyword>
<comment type="catalytic activity">
    <reaction evidence="7">
        <text>L-homoserine + ATP = O-phospho-L-homoserine + ADP + H(+)</text>
        <dbReference type="Rhea" id="RHEA:13985"/>
        <dbReference type="ChEBI" id="CHEBI:15378"/>
        <dbReference type="ChEBI" id="CHEBI:30616"/>
        <dbReference type="ChEBI" id="CHEBI:57476"/>
        <dbReference type="ChEBI" id="CHEBI:57590"/>
        <dbReference type="ChEBI" id="CHEBI:456216"/>
        <dbReference type="EC" id="2.7.1.39"/>
    </reaction>
</comment>
<organism evidence="11 12">
    <name type="scientific">candidate division WOR_3 bacterium SM23_42</name>
    <dbReference type="NCBI Taxonomy" id="1703779"/>
    <lineage>
        <taxon>Bacteria</taxon>
        <taxon>Bacteria division WOR-3</taxon>
    </lineage>
</organism>
<keyword evidence="2 7" id="KW-0808">Transferase</keyword>
<dbReference type="NCBIfam" id="TIGR00191">
    <property type="entry name" value="thrB"/>
    <property type="match status" value="1"/>
</dbReference>
<dbReference type="Gene3D" id="3.30.230.10">
    <property type="match status" value="1"/>
</dbReference>
<dbReference type="STRING" id="1703779.AMJ83_11070"/>
<dbReference type="PANTHER" id="PTHR20861">
    <property type="entry name" value="HOMOSERINE/4-DIPHOSPHOCYTIDYL-2-C-METHYL-D-ERYTHRITOL KINASE"/>
    <property type="match status" value="1"/>
</dbReference>
<comment type="caution">
    <text evidence="11">The sequence shown here is derived from an EMBL/GenBank/DDBJ whole genome shotgun (WGS) entry which is preliminary data.</text>
</comment>
<dbReference type="Proteomes" id="UP000051373">
    <property type="component" value="Unassembled WGS sequence"/>
</dbReference>
<dbReference type="SUPFAM" id="SSF54211">
    <property type="entry name" value="Ribosomal protein S5 domain 2-like"/>
    <property type="match status" value="1"/>
</dbReference>
<gene>
    <name evidence="7" type="primary">thrB</name>
    <name evidence="11" type="ORF">AMJ83_11070</name>
</gene>
<keyword evidence="1 7" id="KW-0028">Amino-acid biosynthesis</keyword>
<dbReference type="EC" id="2.7.1.39" evidence="7 8"/>
<sequence>MRAITLRAPSTIANLGPGFDIFSLALKHPYVELHMQLNDTKRISIKTDGCREEMPEDPNENCAGLAIIELLKKIDTSIGVTIEPRKTISVGAGLGSSGACASASVYGLNRLLGLDLNANQMIEIARHGEIASGSVAHADNVAGAMLGGFVIVKNYKPIDVLKIEVPEIPIVVGIIRKTQRTTRSLIPDTMRLDMVKEQLALCAGVVHAIMSRDIEAFGRAINKDLISEPVRSRSIPGYNSIKQKLLDGGAYGCNVSGGGLSIFAVCDKSRTHDIAEVMQSALAHESIKNEIIITQASNEGIREVAID</sequence>
<accession>A0A0S8FSL2</accession>
<proteinExistence type="inferred from homology"/>
<evidence type="ECO:0000256" key="7">
    <source>
        <dbReference type="HAMAP-Rule" id="MF_00384"/>
    </source>
</evidence>